<dbReference type="InterPro" id="IPR004941">
    <property type="entry name" value="FP_N"/>
</dbReference>
<dbReference type="Proteomes" id="UP000814243">
    <property type="component" value="Unassembled WGS sequence"/>
</dbReference>
<feature type="domain" description="FP protein N-terminal" evidence="2">
    <location>
        <begin position="78"/>
        <end position="167"/>
    </location>
</feature>
<protein>
    <recommendedName>
        <fullName evidence="6">Endonuclease-reverse transcriptase</fullName>
    </recommendedName>
</protein>
<keyword evidence="1" id="KW-0175">Coiled coil</keyword>
<dbReference type="Pfam" id="PF25298">
    <property type="entry name" value="Baculo_FP_2nd"/>
    <property type="match status" value="1"/>
</dbReference>
<organism evidence="4 5">
    <name type="scientific">Spodoptera exigua</name>
    <name type="common">Beet armyworm</name>
    <name type="synonym">Noctua fulgens</name>
    <dbReference type="NCBI Taxonomy" id="7107"/>
    <lineage>
        <taxon>Eukaryota</taxon>
        <taxon>Metazoa</taxon>
        <taxon>Ecdysozoa</taxon>
        <taxon>Arthropoda</taxon>
        <taxon>Hexapoda</taxon>
        <taxon>Insecta</taxon>
        <taxon>Pterygota</taxon>
        <taxon>Neoptera</taxon>
        <taxon>Endopterygota</taxon>
        <taxon>Lepidoptera</taxon>
        <taxon>Glossata</taxon>
        <taxon>Ditrysia</taxon>
        <taxon>Noctuoidea</taxon>
        <taxon>Noctuidae</taxon>
        <taxon>Amphipyrinae</taxon>
        <taxon>Spodoptera</taxon>
    </lineage>
</organism>
<name>A0A922SMU0_SPOEX</name>
<sequence>MLAELNNKLAIIYETQKKIDDLTDTVDFYAEQFQKLTEFKDSMQKKITALENTNTFLKKSNEALEERITLLEQKQVENNIEIAGVEEVKNENTLQIVQNIADKLKLNPDTIVETKRVGREIAGEKRARPIVVALCTKAARENWIRQRKVIVNNNDILNNKNEKRIYINENLTKTMRQVFWNAKTMLKDNYKYIWIQNQRILAKKDDNAKIRNIRSEADVQKLCHEVMEADKQ</sequence>
<dbReference type="InterPro" id="IPR057251">
    <property type="entry name" value="FP_C"/>
</dbReference>
<reference evidence="4" key="1">
    <citation type="journal article" date="2021" name="G3 (Bethesda)">
        <title>Genome and transcriptome analysis of the beet armyworm Spodoptera exigua reveals targets for pest control. .</title>
        <authorList>
            <person name="Simon S."/>
            <person name="Breeschoten T."/>
            <person name="Jansen H.J."/>
            <person name="Dirks R.P."/>
            <person name="Schranz M.E."/>
            <person name="Ros V.I.D."/>
        </authorList>
    </citation>
    <scope>NUCLEOTIDE SEQUENCE</scope>
    <source>
        <strain evidence="4">TB_SE_WUR_2020</strain>
    </source>
</reference>
<comment type="caution">
    <text evidence="4">The sequence shown here is derived from an EMBL/GenBank/DDBJ whole genome shotgun (WGS) entry which is preliminary data.</text>
</comment>
<feature type="domain" description="FP protein C-terminal" evidence="3">
    <location>
        <begin position="172"/>
        <end position="222"/>
    </location>
</feature>
<evidence type="ECO:0000259" key="2">
    <source>
        <dbReference type="Pfam" id="PF03258"/>
    </source>
</evidence>
<accession>A0A922SMU0</accession>
<evidence type="ECO:0000256" key="1">
    <source>
        <dbReference type="SAM" id="Coils"/>
    </source>
</evidence>
<evidence type="ECO:0008006" key="6">
    <source>
        <dbReference type="Google" id="ProtNLM"/>
    </source>
</evidence>
<dbReference type="AlphaFoldDB" id="A0A922SMU0"/>
<proteinExistence type="predicted"/>
<evidence type="ECO:0000313" key="5">
    <source>
        <dbReference type="Proteomes" id="UP000814243"/>
    </source>
</evidence>
<evidence type="ECO:0000313" key="4">
    <source>
        <dbReference type="EMBL" id="KAH9643141.1"/>
    </source>
</evidence>
<evidence type="ECO:0000259" key="3">
    <source>
        <dbReference type="Pfam" id="PF25298"/>
    </source>
</evidence>
<gene>
    <name evidence="4" type="ORF">HF086_010593</name>
</gene>
<feature type="coiled-coil region" evidence="1">
    <location>
        <begin position="40"/>
        <end position="81"/>
    </location>
</feature>
<dbReference type="EMBL" id="JACEFF010000153">
    <property type="protein sequence ID" value="KAH9643141.1"/>
    <property type="molecule type" value="Genomic_DNA"/>
</dbReference>
<dbReference type="Pfam" id="PF03258">
    <property type="entry name" value="Baculo_FP"/>
    <property type="match status" value="1"/>
</dbReference>